<keyword evidence="10" id="KW-0863">Zinc-finger</keyword>
<dbReference type="SUPFAM" id="SSF48371">
    <property type="entry name" value="ARM repeat"/>
    <property type="match status" value="1"/>
</dbReference>
<name>A0AA39LW25_9BILA</name>
<keyword evidence="6" id="KW-0677">Repeat</keyword>
<dbReference type="PROSITE" id="PS50157">
    <property type="entry name" value="ZINC_FINGER_C2H2_2"/>
    <property type="match status" value="4"/>
</dbReference>
<gene>
    <name evidence="14" type="ORF">QR680_005641</name>
</gene>
<keyword evidence="9 12" id="KW-0472">Membrane</keyword>
<evidence type="ECO:0000256" key="10">
    <source>
        <dbReference type="PROSITE-ProRule" id="PRU00042"/>
    </source>
</evidence>
<dbReference type="Pfam" id="PF25782">
    <property type="entry name" value="TPR_CAND1"/>
    <property type="match status" value="1"/>
</dbReference>
<feature type="transmembrane region" description="Helical" evidence="12">
    <location>
        <begin position="26"/>
        <end position="48"/>
    </location>
</feature>
<accession>A0AA39LW25</accession>
<keyword evidence="4" id="KW-0813">Transport</keyword>
<evidence type="ECO:0000256" key="12">
    <source>
        <dbReference type="SAM" id="Phobius"/>
    </source>
</evidence>
<dbReference type="InterPro" id="IPR039852">
    <property type="entry name" value="CAND1/CAND2"/>
</dbReference>
<dbReference type="Pfam" id="PF08449">
    <property type="entry name" value="UAA"/>
    <property type="match status" value="1"/>
</dbReference>
<keyword evidence="10" id="KW-0862">Zinc</keyword>
<evidence type="ECO:0000256" key="9">
    <source>
        <dbReference type="ARBA" id="ARBA00023136"/>
    </source>
</evidence>
<evidence type="ECO:0000256" key="5">
    <source>
        <dbReference type="ARBA" id="ARBA00022692"/>
    </source>
</evidence>
<dbReference type="PANTHER" id="PTHR12696">
    <property type="entry name" value="TIP120"/>
    <property type="match status" value="1"/>
</dbReference>
<dbReference type="InterPro" id="IPR011989">
    <property type="entry name" value="ARM-like"/>
</dbReference>
<feature type="domain" description="C2H2-type" evidence="13">
    <location>
        <begin position="598"/>
        <end position="626"/>
    </location>
</feature>
<dbReference type="InterPro" id="IPR036236">
    <property type="entry name" value="Znf_C2H2_sf"/>
</dbReference>
<reference evidence="14" key="1">
    <citation type="submission" date="2023-06" db="EMBL/GenBank/DDBJ databases">
        <title>Genomic analysis of the entomopathogenic nematode Steinernema hermaphroditum.</title>
        <authorList>
            <person name="Schwarz E.M."/>
            <person name="Heppert J.K."/>
            <person name="Baniya A."/>
            <person name="Schwartz H.T."/>
            <person name="Tan C.-H."/>
            <person name="Antoshechkin I."/>
            <person name="Sternberg P.W."/>
            <person name="Goodrich-Blair H."/>
            <person name="Dillman A.R."/>
        </authorList>
    </citation>
    <scope>NUCLEOTIDE SEQUENCE</scope>
    <source>
        <strain evidence="14">PS9179</strain>
        <tissue evidence="14">Whole animal</tissue>
    </source>
</reference>
<dbReference type="GO" id="GO:0012505">
    <property type="term" value="C:endomembrane system"/>
    <property type="evidence" value="ECO:0007669"/>
    <property type="project" value="UniProtKB-ARBA"/>
</dbReference>
<feature type="transmembrane region" description="Helical" evidence="12">
    <location>
        <begin position="115"/>
        <end position="134"/>
    </location>
</feature>
<keyword evidence="8 12" id="KW-1133">Transmembrane helix</keyword>
<feature type="domain" description="C2H2-type" evidence="13">
    <location>
        <begin position="474"/>
        <end position="503"/>
    </location>
</feature>
<evidence type="ECO:0000256" key="1">
    <source>
        <dbReference type="ARBA" id="ARBA00004141"/>
    </source>
</evidence>
<dbReference type="SUPFAM" id="SSF57667">
    <property type="entry name" value="beta-beta-alpha zinc fingers"/>
    <property type="match status" value="4"/>
</dbReference>
<evidence type="ECO:0000256" key="4">
    <source>
        <dbReference type="ARBA" id="ARBA00022448"/>
    </source>
</evidence>
<dbReference type="Gene3D" id="3.30.160.60">
    <property type="entry name" value="Classic Zinc Finger"/>
    <property type="match status" value="3"/>
</dbReference>
<feature type="transmembrane region" description="Helical" evidence="12">
    <location>
        <begin position="247"/>
        <end position="267"/>
    </location>
</feature>
<dbReference type="InterPro" id="IPR013657">
    <property type="entry name" value="SCL35B1-4/HUT1"/>
</dbReference>
<dbReference type="GO" id="GO:0008270">
    <property type="term" value="F:zinc ion binding"/>
    <property type="evidence" value="ECO:0007669"/>
    <property type="project" value="UniProtKB-KW"/>
</dbReference>
<dbReference type="Gene3D" id="1.25.10.10">
    <property type="entry name" value="Leucine-rich Repeat Variant"/>
    <property type="match status" value="1"/>
</dbReference>
<feature type="domain" description="C2H2-type" evidence="13">
    <location>
        <begin position="537"/>
        <end position="565"/>
    </location>
</feature>
<evidence type="ECO:0000259" key="13">
    <source>
        <dbReference type="PROSITE" id="PS50157"/>
    </source>
</evidence>
<evidence type="ECO:0000313" key="15">
    <source>
        <dbReference type="Proteomes" id="UP001175271"/>
    </source>
</evidence>
<evidence type="ECO:0000256" key="11">
    <source>
        <dbReference type="SAM" id="MobiDB-lite"/>
    </source>
</evidence>
<dbReference type="EMBL" id="JAUCMV010000003">
    <property type="protein sequence ID" value="KAK0411409.1"/>
    <property type="molecule type" value="Genomic_DNA"/>
</dbReference>
<dbReference type="GO" id="GO:0055085">
    <property type="term" value="P:transmembrane transport"/>
    <property type="evidence" value="ECO:0007669"/>
    <property type="project" value="InterPro"/>
</dbReference>
<dbReference type="InterPro" id="IPR013932">
    <property type="entry name" value="TATA-bd_TIP120"/>
</dbReference>
<comment type="subcellular location">
    <subcellularLocation>
        <location evidence="1">Membrane</location>
        <topology evidence="1">Multi-pass membrane protein</topology>
    </subcellularLocation>
</comment>
<dbReference type="SMART" id="SM00355">
    <property type="entry name" value="ZnF_C2H2"/>
    <property type="match status" value="6"/>
</dbReference>
<dbReference type="GO" id="GO:0016020">
    <property type="term" value="C:membrane"/>
    <property type="evidence" value="ECO:0007669"/>
    <property type="project" value="UniProtKB-SubCell"/>
</dbReference>
<keyword evidence="10" id="KW-0479">Metal-binding</keyword>
<dbReference type="Pfam" id="PF08623">
    <property type="entry name" value="TIP120"/>
    <property type="match status" value="1"/>
</dbReference>
<dbReference type="InterPro" id="IPR013087">
    <property type="entry name" value="Znf_C2H2_type"/>
</dbReference>
<evidence type="ECO:0000256" key="6">
    <source>
        <dbReference type="ARBA" id="ARBA00022737"/>
    </source>
</evidence>
<evidence type="ECO:0000256" key="2">
    <source>
        <dbReference type="ARBA" id="ARBA00007657"/>
    </source>
</evidence>
<proteinExistence type="inferred from homology"/>
<keyword evidence="15" id="KW-1185">Reference proteome</keyword>
<evidence type="ECO:0000256" key="3">
    <source>
        <dbReference type="ARBA" id="ARBA00010694"/>
    </source>
</evidence>
<sequence length="1994" mass="224944">MTDVPPSESGAYSLLRIYKSWMDESWFLRFLIILCAYSTVGLPAYFVIRYVKKRNQSLETDESRRSFFYSFLVRFSIGLDRKSYLPVATDEKSSLSSQQSVPVVTGRRNLLEDCAALLFCFFGIQSSLIVMGFLQERLMTQGYKKIPSESVPSGIIEKFGDTQFLMLMNRLFSMLIYGSYIFYNRRRQPPHVAPYYVHSYTSLSNTMSSWCQYEALKYVTFPTQTVCKASKIIPTMIMGRIVRNERYSVAECMNALVLAFGASLFFLSSTHSRKSTAELSGDYTMTVSGLILMAGYLAFDAFTPNWQKSLFDTKPKISKYQKAHSNPGTQAHWRFRFCFIVQSLGNDNSLMMEFSGAGFDGIAEDAESSAIYYAPNSQHTMCDPWTWDSLDISVLEDEDTSHSQHAPDPVDVVYEFPFDIATATESEAESSSSRSKTDKPYQCTEAGCGLSFKSRSSLNRHWRTKHEHGGLAKFTCPDCEGVSFNYHSDLLVHQRTAHEGAPPAKRSIPCLQCPAMFRTTADLDTHIARVHEKLKMHECPQCHEMFDREFTLQMHIKRRHSIRRDFQCPYCRKMFANLYDLVHFHAPVCSTPRDFQPYKCALCPQTYRHATSLSRHKRFAHGNATIADVRQSQLKLVVCDREQRTHVHQNHAMTKTIEDRTLGSIRGLFTERPPEALCTPTMDISGDLNLMFTQHEVDPDAPSSSRTYPTMSQHNMIYHIAMLLDKMNSPDKDYRFMATNDMIVELQRDSLKLDDDTEKKIVQMILRLLDDKNGEVQNLAVKSLAPLSQKVHVHQFEHILDVLCAKLMNTNQNMQSRERDVTSIALKTVMSGIPINGSPVASAAVRKVMPTIIQALSDDQKAAHIDPSVKLELLDIVGDLVSRFGNSLSADMTFPELQRVLFTQICSDRLTLRKRAITALSSLAAVCEPDLAQKVISNLVELMNKETKKVSLIRTYVLLAASFASSASSRFAEYLSQVVPIVLKICDTHEDEELKEACVSAFETFVYAFPKEIEGFLPKIVAFVKEAIRFDPNFNDDADDEDEQMETDGDSEGSDLDDYSDDEDMSWKVRRASAKCIQALLVTRRSELVQSIRDLGSVLILRMKEREENVRIDVFQSYVSLLKEVRTSVPNVWRRGAVSGDNVTMVGNVAYPEGTLTEDHIEVLSALNSQIPALMKALSRQMKSRSLKTRQQCFVLLANLVKAYPACLSEYFNSVIPATEVSLNDKAMEGNLKISLLEFVETMVTLHDVEAFALYAQTVVPLITKVVDESFYKVTSAGLQVLHVMLIALRPDASTPSILSDSSTLLQLLSEIYKSVGLKLKANDIDQEVKEQAIECAGTLVALFGDNPAVNVDDYLAVLVDRLKNEMTRLAAVKALTATVNSPLKINMMGILSDTLGLTAEFLRKNIRTLKLATLQLLCALIARYSKGGLEGEALIRVTSEVPVLVNETDLQISQLALRFISDVIPAYPDQISKTLAPLFESFILLTKSPLLQGKTLKSALKLLEVLVKSPLANKPSYEEMLDQLSKSVYEQPCTLPRQAFMSISKCCAVVCRYSGELQKTVQLTAKFAQQLNIDGPENENVRLFSLLCLGEIGRIYTNVYDESVAAVTPMEFIANVYDTHSDEVKSHASLALGAVAAGNLTRFLPFLLHNIISQPKRQYLLLHALSEVIASENINEHYVELFRPHINDVWKVLMDYRGHQKEGSRNVIAKCLGKLAMIDPGYLLGELEECLSSQDSHIKSTAVTAIRFTLVDRDQPIDTHLKPVIMKFLRLINDADVQVRRLALVAFNAAVHNKMKMIRPMLGELLPMLYHETTVKKELIREVEMGPFKHAVDDGLDIRKAAFECLYTLLENGLDQVDVIEFIGRLEDGIQDNHDIKLISYLMVQRLCQLCPHQVAQRGDKLATLIKTQFAVKCKQNAVKQENDKYEEARRLGMRTLIALNKLNNEFERIQTVVDVVSYVRANPDLGKLYDSVQREEKMRPTCTDMSYMMETD</sequence>
<dbReference type="InterPro" id="IPR016024">
    <property type="entry name" value="ARM-type_fold"/>
</dbReference>
<comment type="similarity">
    <text evidence="2">Belongs to the CAND family.</text>
</comment>
<evidence type="ECO:0000256" key="8">
    <source>
        <dbReference type="ARBA" id="ARBA00022989"/>
    </source>
</evidence>
<comment type="similarity">
    <text evidence="3">Belongs to the nucleotide-sugar transporter family. SLC35B subfamily.</text>
</comment>
<feature type="domain" description="C2H2-type" evidence="13">
    <location>
        <begin position="441"/>
        <end position="473"/>
    </location>
</feature>
<dbReference type="PROSITE" id="PS00028">
    <property type="entry name" value="ZINC_FINGER_C2H2_1"/>
    <property type="match status" value="4"/>
</dbReference>
<dbReference type="GO" id="GO:0010265">
    <property type="term" value="P:SCF complex assembly"/>
    <property type="evidence" value="ECO:0007669"/>
    <property type="project" value="InterPro"/>
</dbReference>
<dbReference type="Proteomes" id="UP001175271">
    <property type="component" value="Unassembled WGS sequence"/>
</dbReference>
<keyword evidence="5 12" id="KW-0812">Transmembrane</keyword>
<evidence type="ECO:0000313" key="14">
    <source>
        <dbReference type="EMBL" id="KAK0411409.1"/>
    </source>
</evidence>
<feature type="transmembrane region" description="Helical" evidence="12">
    <location>
        <begin position="164"/>
        <end position="183"/>
    </location>
</feature>
<comment type="caution">
    <text evidence="14">The sequence shown here is derived from an EMBL/GenBank/DDBJ whole genome shotgun (WGS) entry which is preliminary data.</text>
</comment>
<keyword evidence="7" id="KW-0833">Ubl conjugation pathway</keyword>
<feature type="region of interest" description="Disordered" evidence="11">
    <location>
        <begin position="1034"/>
        <end position="1062"/>
    </location>
</feature>
<evidence type="ECO:0000256" key="7">
    <source>
        <dbReference type="ARBA" id="ARBA00022786"/>
    </source>
</evidence>
<organism evidence="14 15">
    <name type="scientific">Steinernema hermaphroditum</name>
    <dbReference type="NCBI Taxonomy" id="289476"/>
    <lineage>
        <taxon>Eukaryota</taxon>
        <taxon>Metazoa</taxon>
        <taxon>Ecdysozoa</taxon>
        <taxon>Nematoda</taxon>
        <taxon>Chromadorea</taxon>
        <taxon>Rhabditida</taxon>
        <taxon>Tylenchina</taxon>
        <taxon>Panagrolaimomorpha</taxon>
        <taxon>Strongyloidoidea</taxon>
        <taxon>Steinernematidae</taxon>
        <taxon>Steinernema</taxon>
    </lineage>
</organism>
<dbReference type="Pfam" id="PF00096">
    <property type="entry name" value="zf-C2H2"/>
    <property type="match status" value="1"/>
</dbReference>
<protein>
    <recommendedName>
        <fullName evidence="13">C2H2-type domain-containing protein</fullName>
    </recommendedName>
</protein>